<dbReference type="AlphaFoldDB" id="A0A829YER4"/>
<dbReference type="InterPro" id="IPR021268">
    <property type="entry name" value="DUF2845"/>
</dbReference>
<reference evidence="2" key="1">
    <citation type="submission" date="2020-01" db="EMBL/GenBank/DDBJ databases">
        <title>'Steroidobacter agaridevorans' sp. nov., agar-degrading bacteria isolated from rhizosphere soils.</title>
        <authorList>
            <person name="Ikenaga M."/>
            <person name="Kataoka M."/>
            <person name="Murouchi A."/>
            <person name="Katsuragi S."/>
            <person name="Sakai M."/>
        </authorList>
    </citation>
    <scope>NUCLEOTIDE SEQUENCE [LARGE SCALE GENOMIC DNA]</scope>
    <source>
        <strain evidence="2">YU21-B</strain>
    </source>
</reference>
<comment type="caution">
    <text evidence="1">The sequence shown here is derived from an EMBL/GenBank/DDBJ whole genome shotgun (WGS) entry which is preliminary data.</text>
</comment>
<protein>
    <recommendedName>
        <fullName evidence="3">DUF2845 domain-containing protein</fullName>
    </recommendedName>
</protein>
<evidence type="ECO:0000313" key="1">
    <source>
        <dbReference type="EMBL" id="GFE81710.1"/>
    </source>
</evidence>
<accession>A0A829YER4</accession>
<dbReference type="RefSeq" id="WP_161813322.1">
    <property type="nucleotide sequence ID" value="NZ_BLJN01000003.1"/>
</dbReference>
<name>A0A829YER4_9GAMM</name>
<dbReference type="EMBL" id="BLJN01000003">
    <property type="protein sequence ID" value="GFE81710.1"/>
    <property type="molecule type" value="Genomic_DNA"/>
</dbReference>
<dbReference type="Pfam" id="PF11006">
    <property type="entry name" value="DUF2845"/>
    <property type="match status" value="1"/>
</dbReference>
<sequence length="123" mass="13479">MTIEIVTRATTDSEQDIRNRVTGLVCVTALAAPVAASADSMRCGKWVVSESVTVGELLSKCGEPQSRNVTKDDVYMTTVNGTRVKTERQTVTERWIYRNSSRSLPMLVVIVDGKIVSLTRADS</sequence>
<organism evidence="1 2">
    <name type="scientific">Steroidobacter agaridevorans</name>
    <dbReference type="NCBI Taxonomy" id="2695856"/>
    <lineage>
        <taxon>Bacteria</taxon>
        <taxon>Pseudomonadati</taxon>
        <taxon>Pseudomonadota</taxon>
        <taxon>Gammaproteobacteria</taxon>
        <taxon>Steroidobacterales</taxon>
        <taxon>Steroidobacteraceae</taxon>
        <taxon>Steroidobacter</taxon>
    </lineage>
</organism>
<gene>
    <name evidence="1" type="ORF">GCM10011487_37100</name>
</gene>
<proteinExistence type="predicted"/>
<evidence type="ECO:0000313" key="2">
    <source>
        <dbReference type="Proteomes" id="UP000445000"/>
    </source>
</evidence>
<keyword evidence="2" id="KW-1185">Reference proteome</keyword>
<dbReference type="Proteomes" id="UP000445000">
    <property type="component" value="Unassembled WGS sequence"/>
</dbReference>
<evidence type="ECO:0008006" key="3">
    <source>
        <dbReference type="Google" id="ProtNLM"/>
    </source>
</evidence>